<keyword evidence="6" id="KW-1185">Reference proteome</keyword>
<dbReference type="Gene3D" id="3.10.580.10">
    <property type="entry name" value="CBS-domain"/>
    <property type="match status" value="1"/>
</dbReference>
<feature type="domain" description="CBS" evidence="3">
    <location>
        <begin position="81"/>
        <end position="140"/>
    </location>
</feature>
<protein>
    <submittedName>
        <fullName evidence="5">Acetoin utilization protein AcuB</fullName>
    </submittedName>
</protein>
<sequence>MYVKNRMTKNPICIDVNAKISDVVDIMSEKNLHRIPVVSGKKLVGLVTEGMISKKGASKATSLSIYELNYLLSKTSVDAIMIRDVITIHEDRFLEDAALLMFKHDIGCLPVVNDDNEVVGILTSNDVLSSFIDILGYRTSGSRVCVEVKDELGTIGELSKIFVRNNCNITHLGVYNQHNGYSELIFRIDTFQTDNLEKDLTENGYKVLSITKNPA</sequence>
<feature type="domain" description="ACT" evidence="4">
    <location>
        <begin position="143"/>
        <end position="215"/>
    </location>
</feature>
<dbReference type="SUPFAM" id="SSF54631">
    <property type="entry name" value="CBS-domain pair"/>
    <property type="match status" value="1"/>
</dbReference>
<evidence type="ECO:0000259" key="4">
    <source>
        <dbReference type="PROSITE" id="PS51671"/>
    </source>
</evidence>
<evidence type="ECO:0000259" key="3">
    <source>
        <dbReference type="PROSITE" id="PS51371"/>
    </source>
</evidence>
<dbReference type="InterPro" id="IPR000644">
    <property type="entry name" value="CBS_dom"/>
</dbReference>
<dbReference type="AlphaFoldDB" id="A0A4R3TAP9"/>
<dbReference type="SMART" id="SM00116">
    <property type="entry name" value="CBS"/>
    <property type="match status" value="2"/>
</dbReference>
<dbReference type="Pfam" id="PF00571">
    <property type="entry name" value="CBS"/>
    <property type="match status" value="2"/>
</dbReference>
<dbReference type="EMBL" id="SMBP01000015">
    <property type="protein sequence ID" value="TCU58259.1"/>
    <property type="molecule type" value="Genomic_DNA"/>
</dbReference>
<organism evidence="5 6">
    <name type="scientific">Longicatena caecimuris</name>
    <dbReference type="NCBI Taxonomy" id="1796635"/>
    <lineage>
        <taxon>Bacteria</taxon>
        <taxon>Bacillati</taxon>
        <taxon>Bacillota</taxon>
        <taxon>Erysipelotrichia</taxon>
        <taxon>Erysipelotrichales</taxon>
        <taxon>Erysipelotrichaceae</taxon>
        <taxon>Longicatena</taxon>
    </lineage>
</organism>
<evidence type="ECO:0000256" key="1">
    <source>
        <dbReference type="ARBA" id="ARBA00023122"/>
    </source>
</evidence>
<evidence type="ECO:0000313" key="5">
    <source>
        <dbReference type="EMBL" id="TCU58259.1"/>
    </source>
</evidence>
<dbReference type="CDD" id="cd04584">
    <property type="entry name" value="CBS_pair_AcuB_like"/>
    <property type="match status" value="1"/>
</dbReference>
<name>A0A4R3TAP9_9FIRM</name>
<gene>
    <name evidence="5" type="ORF">EDD61_11558</name>
</gene>
<evidence type="ECO:0000256" key="2">
    <source>
        <dbReference type="PROSITE-ProRule" id="PRU00703"/>
    </source>
</evidence>
<dbReference type="InterPro" id="IPR002912">
    <property type="entry name" value="ACT_dom"/>
</dbReference>
<dbReference type="PANTHER" id="PTHR43080:SF2">
    <property type="entry name" value="CBS DOMAIN-CONTAINING PROTEIN"/>
    <property type="match status" value="1"/>
</dbReference>
<accession>A0A4R3TAP9</accession>
<dbReference type="PROSITE" id="PS51671">
    <property type="entry name" value="ACT"/>
    <property type="match status" value="1"/>
</dbReference>
<dbReference type="InterPro" id="IPR051257">
    <property type="entry name" value="Diverse_CBS-Domain"/>
</dbReference>
<dbReference type="SUPFAM" id="SSF55021">
    <property type="entry name" value="ACT-like"/>
    <property type="match status" value="1"/>
</dbReference>
<dbReference type="InterPro" id="IPR045865">
    <property type="entry name" value="ACT-like_dom_sf"/>
</dbReference>
<dbReference type="PROSITE" id="PS51371">
    <property type="entry name" value="CBS"/>
    <property type="match status" value="2"/>
</dbReference>
<dbReference type="Proteomes" id="UP000295773">
    <property type="component" value="Unassembled WGS sequence"/>
</dbReference>
<keyword evidence="1 2" id="KW-0129">CBS domain</keyword>
<evidence type="ECO:0000313" key="6">
    <source>
        <dbReference type="Proteomes" id="UP000295773"/>
    </source>
</evidence>
<reference evidence="5 6" key="1">
    <citation type="submission" date="2019-03" db="EMBL/GenBank/DDBJ databases">
        <title>Genomic Encyclopedia of Type Strains, Phase IV (KMG-IV): sequencing the most valuable type-strain genomes for metagenomic binning, comparative biology and taxonomic classification.</title>
        <authorList>
            <person name="Goeker M."/>
        </authorList>
    </citation>
    <scope>NUCLEOTIDE SEQUENCE [LARGE SCALE GENOMIC DNA]</scope>
    <source>
        <strain evidence="5 6">DSM 29481</strain>
    </source>
</reference>
<feature type="domain" description="CBS" evidence="3">
    <location>
        <begin position="7"/>
        <end position="63"/>
    </location>
</feature>
<comment type="caution">
    <text evidence="5">The sequence shown here is derived from an EMBL/GenBank/DDBJ whole genome shotgun (WGS) entry which is preliminary data.</text>
</comment>
<dbReference type="PANTHER" id="PTHR43080">
    <property type="entry name" value="CBS DOMAIN-CONTAINING PROTEIN CBSX3, MITOCHONDRIAL"/>
    <property type="match status" value="1"/>
</dbReference>
<proteinExistence type="predicted"/>
<dbReference type="InterPro" id="IPR046342">
    <property type="entry name" value="CBS_dom_sf"/>
</dbReference>
<dbReference type="RefSeq" id="WP_132225141.1">
    <property type="nucleotide sequence ID" value="NZ_JANKBG010000014.1"/>
</dbReference>